<evidence type="ECO:0008006" key="3">
    <source>
        <dbReference type="Google" id="ProtNLM"/>
    </source>
</evidence>
<proteinExistence type="predicted"/>
<dbReference type="Pfam" id="PF12686">
    <property type="entry name" value="DUF3800"/>
    <property type="match status" value="1"/>
</dbReference>
<protein>
    <recommendedName>
        <fullName evidence="3">DUF3800 domain-containing protein</fullName>
    </recommendedName>
</protein>
<dbReference type="EMBL" id="LBVO01000017">
    <property type="protein sequence ID" value="KKQ89879.1"/>
    <property type="molecule type" value="Genomic_DNA"/>
</dbReference>
<comment type="caution">
    <text evidence="1">The sequence shown here is derived from an EMBL/GenBank/DDBJ whole genome shotgun (WGS) entry which is preliminary data.</text>
</comment>
<sequence>MLIFIDESGDPGFSITKGSSVVFVVACVIFDDELEAEKTAIKIKELRRKLKKSDNFEFKFNKCSRKIRVQFLETVRGSEFRIRSIVMKKENIYSEELKTNKESFYNFTIRTVLKHNFGRIKDAKIRIDGKGDRLFRKELLTYLNKHLKTKEAKIIRNFKFRNSQKDVLIQLADMVAGSINRRFQSDKTDSKIYLDILQKRIDDLWEFK</sequence>
<gene>
    <name evidence="1" type="ORF">UT11_C0017G0007</name>
</gene>
<accession>A0A0G0NVH3</accession>
<name>A0A0G0NVH3_9BACT</name>
<dbReference type="InterPro" id="IPR024524">
    <property type="entry name" value="DUF3800"/>
</dbReference>
<organism evidence="1 2">
    <name type="scientific">Berkelbacteria bacterium GW2011_GWA2_38_9</name>
    <dbReference type="NCBI Taxonomy" id="1618334"/>
    <lineage>
        <taxon>Bacteria</taxon>
        <taxon>Candidatus Berkelbacteria</taxon>
    </lineage>
</organism>
<evidence type="ECO:0000313" key="2">
    <source>
        <dbReference type="Proteomes" id="UP000033934"/>
    </source>
</evidence>
<dbReference type="AlphaFoldDB" id="A0A0G0NVH3"/>
<dbReference type="Proteomes" id="UP000033934">
    <property type="component" value="Unassembled WGS sequence"/>
</dbReference>
<evidence type="ECO:0000313" key="1">
    <source>
        <dbReference type="EMBL" id="KKQ89879.1"/>
    </source>
</evidence>
<reference evidence="1 2" key="1">
    <citation type="journal article" date="2015" name="Nature">
        <title>rRNA introns, odd ribosomes, and small enigmatic genomes across a large radiation of phyla.</title>
        <authorList>
            <person name="Brown C.T."/>
            <person name="Hug L.A."/>
            <person name="Thomas B.C."/>
            <person name="Sharon I."/>
            <person name="Castelle C.J."/>
            <person name="Singh A."/>
            <person name="Wilkins M.J."/>
            <person name="Williams K.H."/>
            <person name="Banfield J.F."/>
        </authorList>
    </citation>
    <scope>NUCLEOTIDE SEQUENCE [LARGE SCALE GENOMIC DNA]</scope>
</reference>